<feature type="compositionally biased region" description="Polar residues" evidence="1">
    <location>
        <begin position="207"/>
        <end position="231"/>
    </location>
</feature>
<evidence type="ECO:0000313" key="2">
    <source>
        <dbReference type="EMBL" id="CAF4524872.1"/>
    </source>
</evidence>
<feature type="compositionally biased region" description="Low complexity" evidence="1">
    <location>
        <begin position="76"/>
        <end position="85"/>
    </location>
</feature>
<name>A0A820X0F4_9BILA</name>
<feature type="compositionally biased region" description="Low complexity" evidence="1">
    <location>
        <begin position="93"/>
        <end position="105"/>
    </location>
</feature>
<feature type="non-terminal residue" evidence="2">
    <location>
        <position position="253"/>
    </location>
</feature>
<feature type="region of interest" description="Disordered" evidence="1">
    <location>
        <begin position="206"/>
        <end position="253"/>
    </location>
</feature>
<protein>
    <submittedName>
        <fullName evidence="2">Uncharacterized protein</fullName>
    </submittedName>
</protein>
<accession>A0A820X0F4</accession>
<dbReference type="EMBL" id="CAJOBG010056953">
    <property type="protein sequence ID" value="CAF4524872.1"/>
    <property type="molecule type" value="Genomic_DNA"/>
</dbReference>
<keyword evidence="3" id="KW-1185">Reference proteome</keyword>
<reference evidence="2" key="1">
    <citation type="submission" date="2021-02" db="EMBL/GenBank/DDBJ databases">
        <authorList>
            <person name="Nowell W R."/>
        </authorList>
    </citation>
    <scope>NUCLEOTIDE SEQUENCE</scope>
</reference>
<feature type="compositionally biased region" description="Basic residues" evidence="1">
    <location>
        <begin position="18"/>
        <end position="32"/>
    </location>
</feature>
<dbReference type="AlphaFoldDB" id="A0A820X0F4"/>
<gene>
    <name evidence="2" type="ORF">OVN521_LOCUS42026</name>
</gene>
<proteinExistence type="predicted"/>
<feature type="region of interest" description="Disordered" evidence="1">
    <location>
        <begin position="1"/>
        <end position="126"/>
    </location>
</feature>
<evidence type="ECO:0000256" key="1">
    <source>
        <dbReference type="SAM" id="MobiDB-lite"/>
    </source>
</evidence>
<organism evidence="2 3">
    <name type="scientific">Rotaria magnacalcarata</name>
    <dbReference type="NCBI Taxonomy" id="392030"/>
    <lineage>
        <taxon>Eukaryota</taxon>
        <taxon>Metazoa</taxon>
        <taxon>Spiralia</taxon>
        <taxon>Gnathifera</taxon>
        <taxon>Rotifera</taxon>
        <taxon>Eurotatoria</taxon>
        <taxon>Bdelloidea</taxon>
        <taxon>Philodinida</taxon>
        <taxon>Philodinidae</taxon>
        <taxon>Rotaria</taxon>
    </lineage>
</organism>
<comment type="caution">
    <text evidence="2">The sequence shown here is derived from an EMBL/GenBank/DDBJ whole genome shotgun (WGS) entry which is preliminary data.</text>
</comment>
<feature type="compositionally biased region" description="Acidic residues" evidence="1">
    <location>
        <begin position="235"/>
        <end position="253"/>
    </location>
</feature>
<feature type="non-terminal residue" evidence="2">
    <location>
        <position position="1"/>
    </location>
</feature>
<sequence>DDDDDDDGAYAGTPKKQQTSKKKISNRSKKNISKLSSSKEDEDSGPSDTNLNTIKKLVPTKQFTVHNPMVKDDSSSDNTLDSNTRSSERPPNTTSTSCDTTSSRSAPKISNTTQTPKTKKRPLKFDPCPVLTEDVAVQTITSYSPPSYNLAAGSFDSILLRTISYREAQQRTPPLTLHRPHLSTVQSHHQSTHDDYDSHYSEIANDTVRSTATNRSYSKIELSTSSNQQQKQTEEDTDVETEEEDEDEEEEEE</sequence>
<evidence type="ECO:0000313" key="3">
    <source>
        <dbReference type="Proteomes" id="UP000663866"/>
    </source>
</evidence>
<dbReference type="Proteomes" id="UP000663866">
    <property type="component" value="Unassembled WGS sequence"/>
</dbReference>